<accession>A0A7S3MVY4</accession>
<reference evidence="1" key="1">
    <citation type="submission" date="2021-01" db="EMBL/GenBank/DDBJ databases">
        <authorList>
            <person name="Corre E."/>
            <person name="Pelletier E."/>
            <person name="Niang G."/>
            <person name="Scheremetjew M."/>
            <person name="Finn R."/>
            <person name="Kale V."/>
            <person name="Holt S."/>
            <person name="Cochrane G."/>
            <person name="Meng A."/>
            <person name="Brown T."/>
            <person name="Cohen L."/>
        </authorList>
    </citation>
    <scope>NUCLEOTIDE SEQUENCE</scope>
    <source>
        <strain evidence="1">S3</strain>
    </source>
</reference>
<dbReference type="EMBL" id="HBIH01003248">
    <property type="protein sequence ID" value="CAE0320763.1"/>
    <property type="molecule type" value="Transcribed_RNA"/>
</dbReference>
<proteinExistence type="predicted"/>
<evidence type="ECO:0000313" key="1">
    <source>
        <dbReference type="EMBL" id="CAE0320763.1"/>
    </source>
</evidence>
<organism evidence="1">
    <name type="scientific">Strombidium inclinatum</name>
    <dbReference type="NCBI Taxonomy" id="197538"/>
    <lineage>
        <taxon>Eukaryota</taxon>
        <taxon>Sar</taxon>
        <taxon>Alveolata</taxon>
        <taxon>Ciliophora</taxon>
        <taxon>Intramacronucleata</taxon>
        <taxon>Spirotrichea</taxon>
        <taxon>Oligotrichia</taxon>
        <taxon>Strombidiidae</taxon>
        <taxon>Strombidium</taxon>
    </lineage>
</organism>
<protein>
    <submittedName>
        <fullName evidence="1">Uncharacterized protein</fullName>
    </submittedName>
</protein>
<gene>
    <name evidence="1" type="ORF">SINC0208_LOCUS1344</name>
</gene>
<sequence>MKNQELGHLLLVRNDARADLSLVEAAVDAAHVEGQLSRVVLMVLLKELKVLPINVDVLISLVQPPADLSIAVGVEQVDEPRLVIQNTGSIRWQNSLFKHLRVHPPQAQALGLAHVLLFLVLSSLFRECASFDNFV</sequence>
<dbReference type="AlphaFoldDB" id="A0A7S3MVY4"/>
<name>A0A7S3MVY4_9SPIT</name>